<accession>A0ABP0QBX8</accession>
<gene>
    <name evidence="8" type="ORF">CCMP2556_LOCUS41519</name>
</gene>
<dbReference type="InterPro" id="IPR018247">
    <property type="entry name" value="EF_Hand_1_Ca_BS"/>
</dbReference>
<evidence type="ECO:0000256" key="3">
    <source>
        <dbReference type="ARBA" id="ARBA00022737"/>
    </source>
</evidence>
<feature type="domain" description="EF-hand" evidence="7">
    <location>
        <begin position="201"/>
        <end position="236"/>
    </location>
</feature>
<feature type="domain" description="EF-hand" evidence="7">
    <location>
        <begin position="455"/>
        <end position="490"/>
    </location>
</feature>
<dbReference type="Pfam" id="PF13499">
    <property type="entry name" value="EF-hand_7"/>
    <property type="match status" value="2"/>
</dbReference>
<reference evidence="8 9" key="1">
    <citation type="submission" date="2024-02" db="EMBL/GenBank/DDBJ databases">
        <authorList>
            <person name="Chen Y."/>
            <person name="Shah S."/>
            <person name="Dougan E. K."/>
            <person name="Thang M."/>
            <person name="Chan C."/>
        </authorList>
    </citation>
    <scope>NUCLEOTIDE SEQUENCE [LARGE SCALE GENOMIC DNA]</scope>
</reference>
<comment type="caution">
    <text evidence="8">The sequence shown here is derived from an EMBL/GenBank/DDBJ whole genome shotgun (WGS) entry which is preliminary data.</text>
</comment>
<evidence type="ECO:0000256" key="2">
    <source>
        <dbReference type="ARBA" id="ARBA00022723"/>
    </source>
</evidence>
<evidence type="ECO:0000313" key="9">
    <source>
        <dbReference type="Proteomes" id="UP001642484"/>
    </source>
</evidence>
<dbReference type="InterPro" id="IPR011992">
    <property type="entry name" value="EF-hand-dom_pair"/>
</dbReference>
<protein>
    <recommendedName>
        <fullName evidence="1">Calmodulin</fullName>
    </recommendedName>
</protein>
<evidence type="ECO:0000256" key="6">
    <source>
        <dbReference type="SAM" id="MobiDB-lite"/>
    </source>
</evidence>
<evidence type="ECO:0000259" key="7">
    <source>
        <dbReference type="PROSITE" id="PS50222"/>
    </source>
</evidence>
<keyword evidence="2" id="KW-0479">Metal-binding</keyword>
<feature type="domain" description="EF-hand" evidence="7">
    <location>
        <begin position="237"/>
        <end position="272"/>
    </location>
</feature>
<sequence length="805" mass="92315">MARAQSQQLTQRPPPPEEEPRAWTTEPRERSPSPHTEWQGRTLDQLALNSRRGGGLPIPHYKREPEPFSSHNFDACSTDCSDGKPHQEDMKDSKKFANPSKDVSSPLGTWLPDVSEVISRLRAGADGFSSTELERIHSAFQRFKDPDNPEIHKDELPKVLMHLGYTQVDEDHCKEMADGISRFPTLEKGEFVFFMEKHVEYELETFKDIFERFDEDGSGTLDADELCVFLMSLGFTPLRSIIRESLDLVDLDGNGVLDFEETVILMHVYRHSEGFTIQELQELTSVFIDQQQQGMQTGKVTDEKSLPADRLYSLLLQFFGPRAADFSVELQQELSSAGRRKSVGAGTTTSPTGPPALTFQEAVLWARRFREKMFTNYREVFDKYDDDHSKSIDMSEVKNVIKDLGFTIPQKTVDELVYEARVRGDIVHTNNEGLDYDSFVHFMQILNETDGFNREEIARIEKTFKKFDKDDSGDINSIELSDMLRELGQCSRMEEVRSFLSAVDINGNGVLDIREFIRFMRLFREKQLARVKMVFTKNADHFQNPPVLLGPEVENAILLVLSEEAVEVALADGQTFENQKSLEFDEFVQLVDELREYCVWTTRKYAGYSQEEVSGIQLIFDTFDTKKNGMLRPAEATELLKTLGIDVRSVEERLALQDQIARACEAAREAGAEVVNQQVNIWVFLQLFRSMRRKQDEEHERRLMLASEEAKFSSQEVSQFQEVFDHAWMTFIGGNPASDQKHLPRTGIYKLLRSMGIRVEGKDRQALDEEITRLCGKDGLDFPNFLLLMRWLVDVDFGQISTRSH</sequence>
<dbReference type="InterPro" id="IPR002048">
    <property type="entry name" value="EF_hand_dom"/>
</dbReference>
<evidence type="ECO:0000256" key="5">
    <source>
        <dbReference type="ARBA" id="ARBA00022990"/>
    </source>
</evidence>
<keyword evidence="9" id="KW-1185">Reference proteome</keyword>
<proteinExistence type="predicted"/>
<dbReference type="Proteomes" id="UP001642484">
    <property type="component" value="Unassembled WGS sequence"/>
</dbReference>
<dbReference type="Gene3D" id="1.10.238.10">
    <property type="entry name" value="EF-hand"/>
    <property type="match status" value="4"/>
</dbReference>
<feature type="domain" description="EF-hand" evidence="7">
    <location>
        <begin position="372"/>
        <end position="407"/>
    </location>
</feature>
<dbReference type="PANTHER" id="PTHR23048">
    <property type="entry name" value="MYOSIN LIGHT CHAIN 1, 3"/>
    <property type="match status" value="1"/>
</dbReference>
<dbReference type="SUPFAM" id="SSF47473">
    <property type="entry name" value="EF-hand"/>
    <property type="match status" value="3"/>
</dbReference>
<name>A0ABP0QBX8_9DINO</name>
<dbReference type="PROSITE" id="PS00018">
    <property type="entry name" value="EF_HAND_1"/>
    <property type="match status" value="4"/>
</dbReference>
<feature type="compositionally biased region" description="Basic and acidic residues" evidence="6">
    <location>
        <begin position="81"/>
        <end position="95"/>
    </location>
</feature>
<feature type="domain" description="EF-hand" evidence="7">
    <location>
        <begin position="491"/>
        <end position="526"/>
    </location>
</feature>
<feature type="region of interest" description="Disordered" evidence="6">
    <location>
        <begin position="1"/>
        <end position="104"/>
    </location>
</feature>
<keyword evidence="5" id="KW-0007">Acetylation</keyword>
<evidence type="ECO:0000313" key="8">
    <source>
        <dbReference type="EMBL" id="CAK9085509.1"/>
    </source>
</evidence>
<dbReference type="PANTHER" id="PTHR23048:SF0">
    <property type="entry name" value="CALMODULIN LIKE 3"/>
    <property type="match status" value="1"/>
</dbReference>
<organism evidence="8 9">
    <name type="scientific">Durusdinium trenchii</name>
    <dbReference type="NCBI Taxonomy" id="1381693"/>
    <lineage>
        <taxon>Eukaryota</taxon>
        <taxon>Sar</taxon>
        <taxon>Alveolata</taxon>
        <taxon>Dinophyceae</taxon>
        <taxon>Suessiales</taxon>
        <taxon>Symbiodiniaceae</taxon>
        <taxon>Durusdinium</taxon>
    </lineage>
</organism>
<dbReference type="CDD" id="cd00051">
    <property type="entry name" value="EFh"/>
    <property type="match status" value="2"/>
</dbReference>
<evidence type="ECO:0000256" key="4">
    <source>
        <dbReference type="ARBA" id="ARBA00022837"/>
    </source>
</evidence>
<feature type="compositionally biased region" description="Polar residues" evidence="6">
    <location>
        <begin position="1"/>
        <end position="11"/>
    </location>
</feature>
<evidence type="ECO:0000256" key="1">
    <source>
        <dbReference type="ARBA" id="ARBA00020786"/>
    </source>
</evidence>
<keyword evidence="3" id="KW-0677">Repeat</keyword>
<keyword evidence="4" id="KW-0106">Calcium</keyword>
<feature type="compositionally biased region" description="Basic and acidic residues" evidence="6">
    <location>
        <begin position="18"/>
        <end position="32"/>
    </location>
</feature>
<feature type="domain" description="EF-hand" evidence="7">
    <location>
        <begin position="611"/>
        <end position="646"/>
    </location>
</feature>
<dbReference type="InterPro" id="IPR050230">
    <property type="entry name" value="CALM/Myosin/TropC-like"/>
</dbReference>
<dbReference type="EMBL" id="CAXAMN010024306">
    <property type="protein sequence ID" value="CAK9085509.1"/>
    <property type="molecule type" value="Genomic_DNA"/>
</dbReference>
<dbReference type="SMART" id="SM00054">
    <property type="entry name" value="EFh"/>
    <property type="match status" value="6"/>
</dbReference>
<dbReference type="PROSITE" id="PS50222">
    <property type="entry name" value="EF_HAND_2"/>
    <property type="match status" value="6"/>
</dbReference>